<sequence>MEVVISFNDNLSGTPNIKINGKSISMLHDIHFDWNTKTSNKDTAARFSISYWEKRNDRTPVLRTNEVYTSEMLGKNLA</sequence>
<dbReference type="Proteomes" id="UP000704341">
    <property type="component" value="Unassembled WGS sequence"/>
</dbReference>
<dbReference type="EMBL" id="QORN01000019">
    <property type="protein sequence ID" value="MBD5806530.1"/>
    <property type="molecule type" value="Genomic_DNA"/>
</dbReference>
<name>A0ABR8P701_9LACO</name>
<evidence type="ECO:0000313" key="1">
    <source>
        <dbReference type="EMBL" id="MBD5806530.1"/>
    </source>
</evidence>
<organism evidence="1 2">
    <name type="scientific">Limosilactobacillus walteri</name>
    <dbReference type="NCBI Taxonomy" id="2268022"/>
    <lineage>
        <taxon>Bacteria</taxon>
        <taxon>Bacillati</taxon>
        <taxon>Bacillota</taxon>
        <taxon>Bacilli</taxon>
        <taxon>Lactobacillales</taxon>
        <taxon>Lactobacillaceae</taxon>
        <taxon>Limosilactobacillus</taxon>
    </lineage>
</organism>
<evidence type="ECO:0000313" key="2">
    <source>
        <dbReference type="Proteomes" id="UP000704341"/>
    </source>
</evidence>
<dbReference type="RefSeq" id="WP_191667994.1">
    <property type="nucleotide sequence ID" value="NZ_QORN01000019.1"/>
</dbReference>
<reference evidence="1 2" key="1">
    <citation type="submission" date="2018-07" db="EMBL/GenBank/DDBJ databases">
        <title>Phylogenomic Insights into understanding Host Adaptation of Lactobacillus reuteri by a novel species, Lactobacillus spp. M31.</title>
        <authorList>
            <person name="Sharma S."/>
            <person name="Patil P."/>
            <person name="Korpole S."/>
            <person name="Patil P.B."/>
        </authorList>
    </citation>
    <scope>NUCLEOTIDE SEQUENCE [LARGE SCALE GENOMIC DNA]</scope>
    <source>
        <strain evidence="1 2">M31</strain>
    </source>
</reference>
<comment type="caution">
    <text evidence="1">The sequence shown here is derived from an EMBL/GenBank/DDBJ whole genome shotgun (WGS) entry which is preliminary data.</text>
</comment>
<proteinExistence type="predicted"/>
<keyword evidence="2" id="KW-1185">Reference proteome</keyword>
<accession>A0ABR8P701</accession>
<gene>
    <name evidence="1" type="ORF">DTK66_05300</name>
</gene>
<protein>
    <submittedName>
        <fullName evidence="1">Uncharacterized protein</fullName>
    </submittedName>
</protein>